<keyword evidence="4" id="KW-1185">Reference proteome</keyword>
<dbReference type="GO" id="GO:0010494">
    <property type="term" value="C:cytoplasmic stress granule"/>
    <property type="evidence" value="ECO:0007669"/>
    <property type="project" value="TreeGrafter"/>
</dbReference>
<dbReference type="GO" id="GO:0051028">
    <property type="term" value="P:mRNA transport"/>
    <property type="evidence" value="ECO:0007669"/>
    <property type="project" value="TreeGrafter"/>
</dbReference>
<organism evidence="3 4">
    <name type="scientific">Caligus rogercresseyi</name>
    <name type="common">Sea louse</name>
    <dbReference type="NCBI Taxonomy" id="217165"/>
    <lineage>
        <taxon>Eukaryota</taxon>
        <taxon>Metazoa</taxon>
        <taxon>Ecdysozoa</taxon>
        <taxon>Arthropoda</taxon>
        <taxon>Crustacea</taxon>
        <taxon>Multicrustacea</taxon>
        <taxon>Hexanauplia</taxon>
        <taxon>Copepoda</taxon>
        <taxon>Siphonostomatoida</taxon>
        <taxon>Caligidae</taxon>
        <taxon>Caligus</taxon>
    </lineage>
</organism>
<dbReference type="GO" id="GO:0098793">
    <property type="term" value="C:presynapse"/>
    <property type="evidence" value="ECO:0007669"/>
    <property type="project" value="GOC"/>
</dbReference>
<dbReference type="GO" id="GO:0045727">
    <property type="term" value="P:positive regulation of translation"/>
    <property type="evidence" value="ECO:0007669"/>
    <property type="project" value="TreeGrafter"/>
</dbReference>
<dbReference type="GO" id="GO:0048513">
    <property type="term" value="P:animal organ development"/>
    <property type="evidence" value="ECO:0007669"/>
    <property type="project" value="TreeGrafter"/>
</dbReference>
<evidence type="ECO:0000313" key="3">
    <source>
        <dbReference type="EMBL" id="QQP54692.1"/>
    </source>
</evidence>
<sequence>MPYIQDKDFYSFWIPLPSEMEDNYAENEDSHAVFFKSINACSVKYEPAKRSLRVVSTDKDMQRKAAMIQGMHFQNFTQKVLLKTRRRKSSGTWSHADSELPTATQRSSTCPVSSWASHRSPRGKHTAGPERGGHHQPGALGRDLDLSCHREQQGVRPKGEEAPMFAEDTNQVPRSLVGKVIGAMGGSFWRSWTRSLCCKYEDVVAMVPLPAINSFDIKKWYDNVLQVLVKVGNPGAA</sequence>
<feature type="compositionally biased region" description="Polar residues" evidence="1">
    <location>
        <begin position="90"/>
        <end position="117"/>
    </location>
</feature>
<gene>
    <name evidence="3" type="ORF">FKW44_007606</name>
</gene>
<dbReference type="Proteomes" id="UP000595437">
    <property type="component" value="Chromosome 5"/>
</dbReference>
<feature type="domain" description="Synaptic functional regulator FMRP KH0" evidence="2">
    <location>
        <begin position="9"/>
        <end position="85"/>
    </location>
</feature>
<proteinExistence type="predicted"/>
<dbReference type="GO" id="GO:0043488">
    <property type="term" value="P:regulation of mRNA stability"/>
    <property type="evidence" value="ECO:0007669"/>
    <property type="project" value="TreeGrafter"/>
</dbReference>
<reference evidence="4" key="1">
    <citation type="submission" date="2021-01" db="EMBL/GenBank/DDBJ databases">
        <title>Caligus Genome Assembly.</title>
        <authorList>
            <person name="Gallardo-Escarate C."/>
        </authorList>
    </citation>
    <scope>NUCLEOTIDE SEQUENCE [LARGE SCALE GENOMIC DNA]</scope>
</reference>
<name>A0A7T8KEY7_CALRO</name>
<feature type="region of interest" description="Disordered" evidence="1">
    <location>
        <begin position="87"/>
        <end position="142"/>
    </location>
</feature>
<evidence type="ECO:0000259" key="2">
    <source>
        <dbReference type="Pfam" id="PF17904"/>
    </source>
</evidence>
<dbReference type="InterPro" id="IPR040472">
    <property type="entry name" value="FMRP_KH0"/>
</dbReference>
<dbReference type="EMBL" id="CP045894">
    <property type="protein sequence ID" value="QQP54692.1"/>
    <property type="molecule type" value="Genomic_DNA"/>
</dbReference>
<dbReference type="GO" id="GO:0003730">
    <property type="term" value="F:mRNA 3'-UTR binding"/>
    <property type="evidence" value="ECO:0007669"/>
    <property type="project" value="TreeGrafter"/>
</dbReference>
<evidence type="ECO:0000313" key="4">
    <source>
        <dbReference type="Proteomes" id="UP000595437"/>
    </source>
</evidence>
<accession>A0A7T8KEY7</accession>
<dbReference type="GO" id="GO:0099577">
    <property type="term" value="P:regulation of translation at presynapse, modulating synaptic transmission"/>
    <property type="evidence" value="ECO:0007669"/>
    <property type="project" value="TreeGrafter"/>
</dbReference>
<dbReference type="OrthoDB" id="6252957at2759"/>
<evidence type="ECO:0000256" key="1">
    <source>
        <dbReference type="SAM" id="MobiDB-lite"/>
    </source>
</evidence>
<dbReference type="GO" id="GO:0005634">
    <property type="term" value="C:nucleus"/>
    <property type="evidence" value="ECO:0007669"/>
    <property type="project" value="TreeGrafter"/>
</dbReference>
<dbReference type="AlphaFoldDB" id="A0A7T8KEY7"/>
<protein>
    <recommendedName>
        <fullName evidence="2">Synaptic functional regulator FMRP KH0 domain-containing protein</fullName>
    </recommendedName>
</protein>
<dbReference type="GO" id="GO:0043005">
    <property type="term" value="C:neuron projection"/>
    <property type="evidence" value="ECO:0007669"/>
    <property type="project" value="TreeGrafter"/>
</dbReference>
<dbReference type="PANTHER" id="PTHR10603">
    <property type="entry name" value="FRAGILE X MENTAL RETARDATION SYNDROME-RELATED PROTEIN"/>
    <property type="match status" value="1"/>
</dbReference>
<dbReference type="InterPro" id="IPR040148">
    <property type="entry name" value="FMR1"/>
</dbReference>
<dbReference type="PANTHER" id="PTHR10603:SF7">
    <property type="entry name" value="FRAGILE X MESSENGER RIBONUCLEOPROTEIN 1 HOMOLOG"/>
    <property type="match status" value="1"/>
</dbReference>
<dbReference type="GO" id="GO:0045182">
    <property type="term" value="F:translation regulator activity"/>
    <property type="evidence" value="ECO:0007669"/>
    <property type="project" value="TreeGrafter"/>
</dbReference>
<dbReference type="Pfam" id="PF17904">
    <property type="entry name" value="KH_9"/>
    <property type="match status" value="1"/>
</dbReference>
<dbReference type="GO" id="GO:0048170">
    <property type="term" value="P:positive regulation of long-term neuronal synaptic plasticity"/>
    <property type="evidence" value="ECO:0007669"/>
    <property type="project" value="TreeGrafter"/>
</dbReference>